<evidence type="ECO:0000313" key="2">
    <source>
        <dbReference type="EMBL" id="KAK7023644.1"/>
    </source>
</evidence>
<name>A0AAW0BB45_9AGAR</name>
<reference evidence="2 3" key="1">
    <citation type="submission" date="2024-01" db="EMBL/GenBank/DDBJ databases">
        <title>A draft genome for a cacao thread blight-causing isolate of Paramarasmius palmivorus.</title>
        <authorList>
            <person name="Baruah I.K."/>
            <person name="Bukari Y."/>
            <person name="Amoako-Attah I."/>
            <person name="Meinhardt L.W."/>
            <person name="Bailey B.A."/>
            <person name="Cohen S.P."/>
        </authorList>
    </citation>
    <scope>NUCLEOTIDE SEQUENCE [LARGE SCALE GENOMIC DNA]</scope>
    <source>
        <strain evidence="2 3">GH-12</strain>
    </source>
</reference>
<comment type="caution">
    <text evidence="2">The sequence shown here is derived from an EMBL/GenBank/DDBJ whole genome shotgun (WGS) entry which is preliminary data.</text>
</comment>
<evidence type="ECO:0000256" key="1">
    <source>
        <dbReference type="SAM" id="SignalP"/>
    </source>
</evidence>
<keyword evidence="1" id="KW-0732">Signal</keyword>
<dbReference type="InterPro" id="IPR051057">
    <property type="entry name" value="PI-PLC_domain"/>
</dbReference>
<gene>
    <name evidence="2" type="ORF">VNI00_016606</name>
</gene>
<dbReference type="InterPro" id="IPR017946">
    <property type="entry name" value="PLC-like_Pdiesterase_TIM-brl"/>
</dbReference>
<dbReference type="PANTHER" id="PTHR13593">
    <property type="match status" value="1"/>
</dbReference>
<feature type="signal peptide" evidence="1">
    <location>
        <begin position="1"/>
        <end position="19"/>
    </location>
</feature>
<dbReference type="PANTHER" id="PTHR13593:SF140">
    <property type="entry name" value="PLC-LIKE PHOSPHODIESTERASE"/>
    <property type="match status" value="1"/>
</dbReference>
<dbReference type="AlphaFoldDB" id="A0AAW0BB45"/>
<proteinExistence type="predicted"/>
<feature type="chain" id="PRO_5043945449" description="PLC-like phosphodiesterase" evidence="1">
    <location>
        <begin position="20"/>
        <end position="344"/>
    </location>
</feature>
<dbReference type="GO" id="GO:0006629">
    <property type="term" value="P:lipid metabolic process"/>
    <property type="evidence" value="ECO:0007669"/>
    <property type="project" value="InterPro"/>
</dbReference>
<accession>A0AAW0BB45</accession>
<dbReference type="SUPFAM" id="SSF51695">
    <property type="entry name" value="PLC-like phosphodiesterases"/>
    <property type="match status" value="1"/>
</dbReference>
<dbReference type="GO" id="GO:0008081">
    <property type="term" value="F:phosphoric diester hydrolase activity"/>
    <property type="evidence" value="ECO:0007669"/>
    <property type="project" value="InterPro"/>
</dbReference>
<dbReference type="EMBL" id="JAYKXP010000133">
    <property type="protein sequence ID" value="KAK7023644.1"/>
    <property type="molecule type" value="Genomic_DNA"/>
</dbReference>
<sequence>MVSLRQLFVLSLALASVNALPFNSKRQAKPEKCNGKAEFCNRKFSDVTFVGAHNSYAFSKNPLNVGRNQVVDVPTQLKLGARMLQGQSHMDKDVLKFCHTSEWSVTHSCVPLFIHSQTDIFDGGSVEDYFGIVKKFLDENPNEVLTLILTNPEGHSVSDVWKPIFDKSGLTPFAFAPKTEALKASEWPTLGNLIETGKRLVVFMDAEADVSKVDFILPEFKMIWETPFSVTDENFPCKIDRIDETPLNTADHMYMINHSLNVNLVPELPKLPFGLGDKLEDIADEGVIVPDFVRADETNSIASITKHADGCAKLDGVGKKPTFVLLDWVDIGEGFDAGNRLNGL</sequence>
<evidence type="ECO:0008006" key="4">
    <source>
        <dbReference type="Google" id="ProtNLM"/>
    </source>
</evidence>
<dbReference type="Proteomes" id="UP001383192">
    <property type="component" value="Unassembled WGS sequence"/>
</dbReference>
<dbReference type="Pfam" id="PF26146">
    <property type="entry name" value="PI-PLC_X"/>
    <property type="match status" value="1"/>
</dbReference>
<protein>
    <recommendedName>
        <fullName evidence="4">PLC-like phosphodiesterase</fullName>
    </recommendedName>
</protein>
<dbReference type="Gene3D" id="3.20.20.190">
    <property type="entry name" value="Phosphatidylinositol (PI) phosphodiesterase"/>
    <property type="match status" value="1"/>
</dbReference>
<organism evidence="2 3">
    <name type="scientific">Paramarasmius palmivorus</name>
    <dbReference type="NCBI Taxonomy" id="297713"/>
    <lineage>
        <taxon>Eukaryota</taxon>
        <taxon>Fungi</taxon>
        <taxon>Dikarya</taxon>
        <taxon>Basidiomycota</taxon>
        <taxon>Agaricomycotina</taxon>
        <taxon>Agaricomycetes</taxon>
        <taxon>Agaricomycetidae</taxon>
        <taxon>Agaricales</taxon>
        <taxon>Marasmiineae</taxon>
        <taxon>Marasmiaceae</taxon>
        <taxon>Paramarasmius</taxon>
    </lineage>
</organism>
<keyword evidence="3" id="KW-1185">Reference proteome</keyword>
<evidence type="ECO:0000313" key="3">
    <source>
        <dbReference type="Proteomes" id="UP001383192"/>
    </source>
</evidence>